<keyword evidence="2" id="KW-1185">Reference proteome</keyword>
<dbReference type="InterPro" id="IPR010033">
    <property type="entry name" value="HAD_SF_ppase_IIIC"/>
</dbReference>
<dbReference type="GeneID" id="9165493"/>
<dbReference type="AlphaFoldDB" id="D5U0V4"/>
<dbReference type="HOGENOM" id="CLU_1648366_0_0_2"/>
<dbReference type="Proteomes" id="UP000002376">
    <property type="component" value="Chromosome"/>
</dbReference>
<sequence length="172" mass="20139">MRVSKLCKVLFIDLDGTLWDHKDVSQMKPPFKKIGEGMIIDSIGTTLKINETLLEILKTIKDEGVLLSTLSWNNPDIALQALEELGLRNFFHYHAIEYHPRKDLMAEKALTFFKERYNCEEFEIAYIDDRDIHLNDLRKKYPETCFIMAWRDFSSISEGVEKVKKCFTKAFP</sequence>
<reference evidence="1 2" key="1">
    <citation type="journal article" date="2010" name="Stand. Genomic Sci.">
        <title>Complete genome sequence of Thermosphaera aggregans type strain (M11TL).</title>
        <authorList>
            <person name="Spring S."/>
            <person name="Rachel R."/>
            <person name="Lapidus A."/>
            <person name="Davenport K."/>
            <person name="Tice H."/>
            <person name="Copeland A."/>
            <person name="Cheng J.F."/>
            <person name="Lucas S."/>
            <person name="Chen F."/>
            <person name="Nolan M."/>
            <person name="Bruce D."/>
            <person name="Goodwin L."/>
            <person name="Pitluck S."/>
            <person name="Ivanova N."/>
            <person name="Mavromatis K."/>
            <person name="Ovchinnikova G."/>
            <person name="Pati A."/>
            <person name="Chen A."/>
            <person name="Palaniappan K."/>
            <person name="Land M."/>
            <person name="Hauser L."/>
            <person name="Chang Y.J."/>
            <person name="Jeffries C.C."/>
            <person name="Brettin T."/>
            <person name="Detter J.C."/>
            <person name="Tapia R."/>
            <person name="Han C."/>
            <person name="Heimerl T."/>
            <person name="Weikl F."/>
            <person name="Brambilla E."/>
            <person name="Goker M."/>
            <person name="Bristow J."/>
            <person name="Eisen J.A."/>
            <person name="Markowitz V."/>
            <person name="Hugenholtz P."/>
            <person name="Kyrpides N.C."/>
            <person name="Klenk H.P."/>
        </authorList>
    </citation>
    <scope>NUCLEOTIDE SEQUENCE [LARGE SCALE GENOMIC DNA]</scope>
    <source>
        <strain evidence="2">DSM 11486 / M11TL</strain>
    </source>
</reference>
<dbReference type="EMBL" id="CP001939">
    <property type="protein sequence ID" value="ADG90754.1"/>
    <property type="molecule type" value="Genomic_DNA"/>
</dbReference>
<dbReference type="NCBIfam" id="TIGR01681">
    <property type="entry name" value="HAD-SF-IIIC"/>
    <property type="match status" value="1"/>
</dbReference>
<dbReference type="GO" id="GO:0016791">
    <property type="term" value="F:phosphatase activity"/>
    <property type="evidence" value="ECO:0007669"/>
    <property type="project" value="InterPro"/>
</dbReference>
<reference evidence="2" key="2">
    <citation type="journal article" date="2010" name="Stand. Genomic Sci.">
        <title>Complete genome sequence of Thermosphaera aggregans type strain (M11TLT).</title>
        <authorList>
            <person name="Spring S."/>
            <person name="Rachel R."/>
            <person name="Lapidus A."/>
            <person name="Davenport K."/>
            <person name="Tice H."/>
            <person name="Copeland A."/>
            <person name="Cheng J.-F."/>
            <person name="Lucas S."/>
            <person name="Chen F."/>
            <person name="Nolan M."/>
            <person name="Bruce D."/>
            <person name="Goodwin L."/>
            <person name="Pitluck S."/>
            <person name="Ivanova N."/>
            <person name="Mavromatis K."/>
            <person name="Ovchinnikova G."/>
            <person name="Pati A."/>
            <person name="Chen A."/>
            <person name="Palaniappan K."/>
            <person name="Land M."/>
            <person name="Hauser L."/>
            <person name="Chang Y.-J."/>
            <person name="Jeffries C.C."/>
            <person name="Brettin T."/>
            <person name="Detter J.C."/>
            <person name="Tapia R."/>
            <person name="Han C."/>
            <person name="Heimerl T."/>
            <person name="Weikl F."/>
            <person name="Brambilla E."/>
            <person name="Goker M."/>
            <person name="Bristow J."/>
            <person name="Eisen J.A."/>
            <person name="Markowitz V."/>
            <person name="Hugenholtz P."/>
            <person name="Kyrpides N.C."/>
            <person name="Klenk H.-P."/>
        </authorList>
    </citation>
    <scope>NUCLEOTIDE SEQUENCE [LARGE SCALE GENOMIC DNA]</scope>
    <source>
        <strain evidence="2">DSM 11486 / M11TL</strain>
    </source>
</reference>
<evidence type="ECO:0000313" key="1">
    <source>
        <dbReference type="EMBL" id="ADG90754.1"/>
    </source>
</evidence>
<dbReference type="KEGG" id="tag:Tagg_0479"/>
<dbReference type="OrthoDB" id="19196at2157"/>
<dbReference type="InterPro" id="IPR036412">
    <property type="entry name" value="HAD-like_sf"/>
</dbReference>
<dbReference type="RefSeq" id="WP_013129347.1">
    <property type="nucleotide sequence ID" value="NC_014160.1"/>
</dbReference>
<dbReference type="eggNOG" id="arCOG04046">
    <property type="taxonomic scope" value="Archaea"/>
</dbReference>
<dbReference type="STRING" id="633148.Tagg_0479"/>
<name>D5U0V4_THEAM</name>
<gene>
    <name evidence="1" type="ordered locus">Tagg_0479</name>
</gene>
<dbReference type="PANTHER" id="PTHR17901:SF14">
    <property type="entry name" value="MAGNESIUM-DEPENDENT PHOSPHATASE 1"/>
    <property type="match status" value="1"/>
</dbReference>
<accession>D5U0V4</accession>
<dbReference type="NCBIfam" id="TIGR01685">
    <property type="entry name" value="MDP-1"/>
    <property type="match status" value="1"/>
</dbReference>
<reference key="3">
    <citation type="submission" date="2010-02" db="EMBL/GenBank/DDBJ databases">
        <title>Complete genome sequence of Thermosphaera aggregans type strain (M11TL).</title>
        <authorList>
            <consortium name="US DOE Joint Genome Institute (JGI-PGF)"/>
            <person name="Spring S."/>
            <person name="Lapidus A."/>
            <person name="Munk C."/>
            <person name="Schroeder M."/>
            <person name="Glavina Del Rio T."/>
            <person name="Tice H."/>
            <person name="Copeland A."/>
            <person name="Cheng J.-F."/>
            <person name="Lucas S."/>
            <person name="Chen F."/>
            <person name="Nolan M."/>
            <person name="Bruce D."/>
            <person name="Goodwin L."/>
            <person name="Pitluck S."/>
            <person name="Ivanova N."/>
            <person name="Mavromatis K."/>
            <person name="Ovchinnikova G."/>
            <person name="Pati A."/>
            <person name="Chen A."/>
            <person name="Palaniappan K."/>
            <person name="Land M."/>
            <person name="Hauser L."/>
            <person name="Chang Y.-J."/>
            <person name="Jeffries C.C."/>
            <person name="Brettin T."/>
            <person name="Detter J.C."/>
            <person name="Tapia R."/>
            <person name="Han C."/>
            <person name="Chain P."/>
            <person name="Heimerl T."/>
            <person name="Weik F."/>
            <person name="Goker M."/>
            <person name="Rachel R."/>
            <person name="Bristow J."/>
            <person name="Eisen J.A."/>
            <person name="Markowitz V."/>
            <person name="Hugenholtz P."/>
            <person name="Kyrpides N.C."/>
            <person name="Klenk H.-P."/>
        </authorList>
    </citation>
    <scope>NUCLEOTIDE SEQUENCE</scope>
    <source>
        <strain>DSM 11486</strain>
    </source>
</reference>
<proteinExistence type="predicted"/>
<dbReference type="SUPFAM" id="SSF56784">
    <property type="entry name" value="HAD-like"/>
    <property type="match status" value="1"/>
</dbReference>
<dbReference type="InterPro" id="IPR010036">
    <property type="entry name" value="MDP_1_eu_arc"/>
</dbReference>
<protein>
    <submittedName>
        <fullName evidence="1">Magnesium-dependent phosphatase-1</fullName>
    </submittedName>
</protein>
<dbReference type="PANTHER" id="PTHR17901">
    <property type="entry name" value="MAGNESIUM-DEPENDENT PHOSPHATASE 1 MDP1"/>
    <property type="match status" value="1"/>
</dbReference>
<evidence type="ECO:0000313" key="2">
    <source>
        <dbReference type="Proteomes" id="UP000002376"/>
    </source>
</evidence>
<dbReference type="InterPro" id="IPR023214">
    <property type="entry name" value="HAD_sf"/>
</dbReference>
<dbReference type="Pfam" id="PF12689">
    <property type="entry name" value="Acid_PPase"/>
    <property type="match status" value="1"/>
</dbReference>
<organism evidence="1 2">
    <name type="scientific">Thermosphaera aggregans (strain DSM 11486 / M11TL)</name>
    <dbReference type="NCBI Taxonomy" id="633148"/>
    <lineage>
        <taxon>Archaea</taxon>
        <taxon>Thermoproteota</taxon>
        <taxon>Thermoprotei</taxon>
        <taxon>Desulfurococcales</taxon>
        <taxon>Desulfurococcaceae</taxon>
        <taxon>Thermosphaera</taxon>
    </lineage>
</organism>
<dbReference type="Gene3D" id="3.40.50.1000">
    <property type="entry name" value="HAD superfamily/HAD-like"/>
    <property type="match status" value="1"/>
</dbReference>